<dbReference type="EMBL" id="QKTX01000007">
    <property type="protein sequence ID" value="PZV83145.1"/>
    <property type="molecule type" value="Genomic_DNA"/>
</dbReference>
<dbReference type="RefSeq" id="WP_111392954.1">
    <property type="nucleotide sequence ID" value="NZ_QKTX01000007.1"/>
</dbReference>
<proteinExistence type="predicted"/>
<dbReference type="Proteomes" id="UP000248917">
    <property type="component" value="Unassembled WGS sequence"/>
</dbReference>
<gene>
    <name evidence="2" type="ORF">CLV31_10797</name>
</gene>
<evidence type="ECO:0000256" key="1">
    <source>
        <dbReference type="SAM" id="SignalP"/>
    </source>
</evidence>
<protein>
    <submittedName>
        <fullName evidence="2">Uncharacterized protein</fullName>
    </submittedName>
</protein>
<feature type="signal peptide" evidence="1">
    <location>
        <begin position="1"/>
        <end position="19"/>
    </location>
</feature>
<name>A0A326RP02_9BACT</name>
<keyword evidence="1" id="KW-0732">Signal</keyword>
<sequence length="163" mass="18382">MKSFLFTVLLTWITTFSFAQSSFKNELTADHQRIPQTKVSLIPPNGFTLAKSYYGYEHKSSDSIIELIALGGPVEDIFEVMTPSELSKQGIEVYSRKPMRIGEYKALWIKGSEWSRGKKFGKHVIVIGNEKGCFLINSNYPARKPNIGEAIEESLKSLVFPSK</sequence>
<dbReference type="AlphaFoldDB" id="A0A326RP02"/>
<keyword evidence="3" id="KW-1185">Reference proteome</keyword>
<organism evidence="2 3">
    <name type="scientific">Algoriphagus aquaeductus</name>
    <dbReference type="NCBI Taxonomy" id="475299"/>
    <lineage>
        <taxon>Bacteria</taxon>
        <taxon>Pseudomonadati</taxon>
        <taxon>Bacteroidota</taxon>
        <taxon>Cytophagia</taxon>
        <taxon>Cytophagales</taxon>
        <taxon>Cyclobacteriaceae</taxon>
        <taxon>Algoriphagus</taxon>
    </lineage>
</organism>
<dbReference type="OrthoDB" id="820611at2"/>
<comment type="caution">
    <text evidence="2">The sequence shown here is derived from an EMBL/GenBank/DDBJ whole genome shotgun (WGS) entry which is preliminary data.</text>
</comment>
<evidence type="ECO:0000313" key="2">
    <source>
        <dbReference type="EMBL" id="PZV83145.1"/>
    </source>
</evidence>
<evidence type="ECO:0000313" key="3">
    <source>
        <dbReference type="Proteomes" id="UP000248917"/>
    </source>
</evidence>
<accession>A0A326RP02</accession>
<reference evidence="2 3" key="1">
    <citation type="submission" date="2018-06" db="EMBL/GenBank/DDBJ databases">
        <title>Genomic Encyclopedia of Archaeal and Bacterial Type Strains, Phase II (KMG-II): from individual species to whole genera.</title>
        <authorList>
            <person name="Goeker M."/>
        </authorList>
    </citation>
    <scope>NUCLEOTIDE SEQUENCE [LARGE SCALE GENOMIC DNA]</scope>
    <source>
        <strain evidence="2 3">T4</strain>
    </source>
</reference>
<feature type="chain" id="PRO_5016300330" evidence="1">
    <location>
        <begin position="20"/>
        <end position="163"/>
    </location>
</feature>